<feature type="compositionally biased region" description="Low complexity" evidence="1">
    <location>
        <begin position="117"/>
        <end position="132"/>
    </location>
</feature>
<keyword evidence="3" id="KW-1185">Reference proteome</keyword>
<reference evidence="2" key="1">
    <citation type="submission" date="2017-07" db="EMBL/GenBank/DDBJ databases">
        <title>Taro Niue Genome Assembly and Annotation.</title>
        <authorList>
            <person name="Atibalentja N."/>
            <person name="Keating K."/>
            <person name="Fields C.J."/>
        </authorList>
    </citation>
    <scope>NUCLEOTIDE SEQUENCE</scope>
    <source>
        <strain evidence="2">Niue_2</strain>
        <tissue evidence="2">Leaf</tissue>
    </source>
</reference>
<organism evidence="2 3">
    <name type="scientific">Colocasia esculenta</name>
    <name type="common">Wild taro</name>
    <name type="synonym">Arum esculentum</name>
    <dbReference type="NCBI Taxonomy" id="4460"/>
    <lineage>
        <taxon>Eukaryota</taxon>
        <taxon>Viridiplantae</taxon>
        <taxon>Streptophyta</taxon>
        <taxon>Embryophyta</taxon>
        <taxon>Tracheophyta</taxon>
        <taxon>Spermatophyta</taxon>
        <taxon>Magnoliopsida</taxon>
        <taxon>Liliopsida</taxon>
        <taxon>Araceae</taxon>
        <taxon>Aroideae</taxon>
        <taxon>Colocasieae</taxon>
        <taxon>Colocasia</taxon>
    </lineage>
</organism>
<feature type="compositionally biased region" description="Low complexity" evidence="1">
    <location>
        <begin position="82"/>
        <end position="98"/>
    </location>
</feature>
<gene>
    <name evidence="2" type="ORF">Taro_046881</name>
</gene>
<proteinExistence type="predicted"/>
<protein>
    <submittedName>
        <fullName evidence="2">Uncharacterized protein</fullName>
    </submittedName>
</protein>
<evidence type="ECO:0000256" key="1">
    <source>
        <dbReference type="SAM" id="MobiDB-lite"/>
    </source>
</evidence>
<dbReference type="Proteomes" id="UP000652761">
    <property type="component" value="Unassembled WGS sequence"/>
</dbReference>
<sequence>MRRTNEAVGGGARRGRGTPAARSDGDVLFDGEGKKRSVVKSDSPVVKQGRGGPRDLPPPPLFLPVALQEWHGEGAARRRCSRGGAAAGQPSGGAAAKQPGRRRRVSSSGGGSKQRQRVGVEPSAAAARASKGAGSGYPTQGSRRPLLPCKPERRLLLVRGVRRRRLLLLRPSFLFLQRVCQAVAGNVELDQRLKQGSVHDLALLSHSVASWQQGSIRSGGLI</sequence>
<name>A0A843X632_COLES</name>
<accession>A0A843X632</accession>
<dbReference type="EMBL" id="NMUH01005897">
    <property type="protein sequence ID" value="MQM13955.1"/>
    <property type="molecule type" value="Genomic_DNA"/>
</dbReference>
<dbReference type="AlphaFoldDB" id="A0A843X632"/>
<feature type="region of interest" description="Disordered" evidence="1">
    <location>
        <begin position="1"/>
        <end position="146"/>
    </location>
</feature>
<evidence type="ECO:0000313" key="3">
    <source>
        <dbReference type="Proteomes" id="UP000652761"/>
    </source>
</evidence>
<evidence type="ECO:0000313" key="2">
    <source>
        <dbReference type="EMBL" id="MQM13955.1"/>
    </source>
</evidence>
<comment type="caution">
    <text evidence="2">The sequence shown here is derived from an EMBL/GenBank/DDBJ whole genome shotgun (WGS) entry which is preliminary data.</text>
</comment>